<dbReference type="Pfam" id="PF01408">
    <property type="entry name" value="GFO_IDH_MocA"/>
    <property type="match status" value="1"/>
</dbReference>
<evidence type="ECO:0000313" key="3">
    <source>
        <dbReference type="EMBL" id="MDZ8117571.1"/>
    </source>
</evidence>
<dbReference type="PROSITE" id="PS51318">
    <property type="entry name" value="TAT"/>
    <property type="match status" value="1"/>
</dbReference>
<dbReference type="InterPro" id="IPR000683">
    <property type="entry name" value="Gfo/Idh/MocA-like_OxRdtase_N"/>
</dbReference>
<evidence type="ECO:0000259" key="1">
    <source>
        <dbReference type="Pfam" id="PF01408"/>
    </source>
</evidence>
<proteinExistence type="predicted"/>
<dbReference type="EMBL" id="JARVCO010000002">
    <property type="protein sequence ID" value="MDZ8117571.1"/>
    <property type="molecule type" value="Genomic_DNA"/>
</dbReference>
<organism evidence="3 4">
    <name type="scientific">Pontiella agarivorans</name>
    <dbReference type="NCBI Taxonomy" id="3038953"/>
    <lineage>
        <taxon>Bacteria</taxon>
        <taxon>Pseudomonadati</taxon>
        <taxon>Kiritimatiellota</taxon>
        <taxon>Kiritimatiellia</taxon>
        <taxon>Kiritimatiellales</taxon>
        <taxon>Pontiellaceae</taxon>
        <taxon>Pontiella</taxon>
    </lineage>
</organism>
<feature type="domain" description="Gfo/Idh/MocA-like oxidoreductase N-terminal" evidence="1">
    <location>
        <begin position="48"/>
        <end position="170"/>
    </location>
</feature>
<evidence type="ECO:0000259" key="2">
    <source>
        <dbReference type="Pfam" id="PF19051"/>
    </source>
</evidence>
<dbReference type="PANTHER" id="PTHR43818">
    <property type="entry name" value="BCDNA.GH03377"/>
    <property type="match status" value="1"/>
</dbReference>
<dbReference type="Proteomes" id="UP001290861">
    <property type="component" value="Unassembled WGS sequence"/>
</dbReference>
<dbReference type="InterPro" id="IPR036291">
    <property type="entry name" value="NAD(P)-bd_dom_sf"/>
</dbReference>
<feature type="domain" description="Gfo/Idh/MocA-like oxidoreductase bacterial type C-terminal" evidence="2">
    <location>
        <begin position="218"/>
        <end position="271"/>
    </location>
</feature>
<name>A0ABU5MU02_9BACT</name>
<protein>
    <submittedName>
        <fullName evidence="3">Gfo/Idh/MocA family oxidoreductase</fullName>
    </submittedName>
</protein>
<gene>
    <name evidence="3" type="ORF">P9H32_02950</name>
</gene>
<dbReference type="InterPro" id="IPR006311">
    <property type="entry name" value="TAT_signal"/>
</dbReference>
<feature type="domain" description="Gfo/Idh/MocA-like oxidoreductase bacterial type C-terminal" evidence="2">
    <location>
        <begin position="429"/>
        <end position="472"/>
    </location>
</feature>
<evidence type="ECO:0000313" key="4">
    <source>
        <dbReference type="Proteomes" id="UP001290861"/>
    </source>
</evidence>
<keyword evidence="4" id="KW-1185">Reference proteome</keyword>
<dbReference type="InterPro" id="IPR050463">
    <property type="entry name" value="Gfo/Idh/MocA_oxidrdct_glycsds"/>
</dbReference>
<dbReference type="SUPFAM" id="SSF55347">
    <property type="entry name" value="Glyceraldehyde-3-phosphate dehydrogenase-like, C-terminal domain"/>
    <property type="match status" value="1"/>
</dbReference>
<dbReference type="RefSeq" id="WP_322607372.1">
    <property type="nucleotide sequence ID" value="NZ_JARVCO010000002.1"/>
</dbReference>
<comment type="caution">
    <text evidence="3">The sequence shown here is derived from an EMBL/GenBank/DDBJ whole genome shotgun (WGS) entry which is preliminary data.</text>
</comment>
<dbReference type="PANTHER" id="PTHR43818:SF3">
    <property type="entry name" value="OXIDOREDUCTASE-RELATED"/>
    <property type="match status" value="1"/>
</dbReference>
<dbReference type="Pfam" id="PF19051">
    <property type="entry name" value="GFO_IDH_MocA_C2"/>
    <property type="match status" value="2"/>
</dbReference>
<accession>A0ABU5MU02</accession>
<dbReference type="SUPFAM" id="SSF51735">
    <property type="entry name" value="NAD(P)-binding Rossmann-fold domains"/>
    <property type="match status" value="1"/>
</dbReference>
<sequence length="478" mass="53518">MKNTDGRGTQSRRSYLKRSAIGAGVTVLPSYLTAARKEGDKLPPSERINLGCVGVGGRGSNVIRSLAGSGARPVAFCDLDFELPRAVKSVVKAYPDVPRFNDFRVMIETMDKDIDAVSVAIPDHSHYPAAILAMSMGKHVYVEKPLTRTFEESEILMRAEKKYGVVTQMGNQGHTGNGINLFGKMVDMGLCDGITRMAAWKTPGLWFMKKNERISLPLVKGTVPASLNTYDLWCGPRRKLPYNDLYHPFNWRGFYEYGMGMLGDWGAHIVDFPHDKLDMGLPTEIKAIHMEDHNKVFYPLESYLSMHFPARGKNRPAIDMTWHDGPNCWPEVPKQFWEKDQNGKPLRPRLNGGGTLLYSDEGDLAILRGNHADIPRLIPRDQHIRYYDELKEGSKADKGSGKHFSSFVRACKGEGQTNSPFSISGKLSQVLALGTIGQYMNTELEFDPVKKQFIGNDEANLLLNPPARAGWEEFYKMA</sequence>
<dbReference type="InterPro" id="IPR043906">
    <property type="entry name" value="Gfo/Idh/MocA_OxRdtase_bact_C"/>
</dbReference>
<dbReference type="Gene3D" id="3.40.50.720">
    <property type="entry name" value="NAD(P)-binding Rossmann-like Domain"/>
    <property type="match status" value="1"/>
</dbReference>
<reference evidence="3 4" key="1">
    <citation type="journal article" date="2024" name="Appl. Environ. Microbiol.">
        <title>Pontiella agarivorans sp. nov., a novel marine anaerobic bacterium capable of degrading macroalgal polysaccharides and fixing nitrogen.</title>
        <authorList>
            <person name="Liu N."/>
            <person name="Kivenson V."/>
            <person name="Peng X."/>
            <person name="Cui Z."/>
            <person name="Lankiewicz T.S."/>
            <person name="Gosselin K.M."/>
            <person name="English C.J."/>
            <person name="Blair E.M."/>
            <person name="O'Malley M.A."/>
            <person name="Valentine D.L."/>
        </authorList>
    </citation>
    <scope>NUCLEOTIDE SEQUENCE [LARGE SCALE GENOMIC DNA]</scope>
    <source>
        <strain evidence="3 4">NLcol2</strain>
    </source>
</reference>